<evidence type="ECO:0000259" key="2">
    <source>
        <dbReference type="Pfam" id="PF08750"/>
    </source>
</evidence>
<dbReference type="Pfam" id="PF08750">
    <property type="entry name" value="CNP1"/>
    <property type="match status" value="1"/>
</dbReference>
<reference evidence="3" key="1">
    <citation type="submission" date="2021-02" db="EMBL/GenBank/DDBJ databases">
        <title>Neisseriaceae sp. 26B isolated from the cloaca of a Common Toad-headed Turtle (Mesoclemmys nasuta).</title>
        <authorList>
            <person name="Spergser J."/>
            <person name="Busse H.-J."/>
        </authorList>
    </citation>
    <scope>NUCLEOTIDE SEQUENCE</scope>
    <source>
        <strain evidence="3">26B</strain>
    </source>
</reference>
<proteinExistence type="predicted"/>
<keyword evidence="4" id="KW-1185">Reference proteome</keyword>
<organism evidence="3 4">
    <name type="scientific">Paralysiella testudinis</name>
    <dbReference type="NCBI Taxonomy" id="2809020"/>
    <lineage>
        <taxon>Bacteria</taxon>
        <taxon>Pseudomonadati</taxon>
        <taxon>Pseudomonadota</taxon>
        <taxon>Betaproteobacteria</taxon>
        <taxon>Neisseriales</taxon>
        <taxon>Neisseriaceae</taxon>
        <taxon>Paralysiella</taxon>
    </lineage>
</organism>
<sequence>MRKFSILLLALCAATAAAKDDKTHANRYYVESEKDQPWQEQALAMPAYPDAEAQWADMYVSNTYTAQPKLMINSIRFGPDQTIHYILNIQSAQGFDNITAEAMHCATRSVKTFGYGDSVNRRWITPRASEWKVIGSVMNASDPVRAVLYKTFCEDGLPRNDKQLAERIRTRAMR</sequence>
<keyword evidence="1" id="KW-0732">Signal</keyword>
<dbReference type="RefSeq" id="WP_230338926.1">
    <property type="nucleotide sequence ID" value="NZ_CP069798.1"/>
</dbReference>
<evidence type="ECO:0000313" key="3">
    <source>
        <dbReference type="EMBL" id="QRQ81630.1"/>
    </source>
</evidence>
<feature type="signal peptide" evidence="1">
    <location>
        <begin position="1"/>
        <end position="18"/>
    </location>
</feature>
<dbReference type="InterPro" id="IPR014861">
    <property type="entry name" value="CNP1-like_dom"/>
</dbReference>
<feature type="chain" id="PRO_5034868297" evidence="1">
    <location>
        <begin position="19"/>
        <end position="174"/>
    </location>
</feature>
<evidence type="ECO:0000256" key="1">
    <source>
        <dbReference type="SAM" id="SignalP"/>
    </source>
</evidence>
<dbReference type="AlphaFoldDB" id="A0A892ZGF5"/>
<gene>
    <name evidence="3" type="ORF">JQU52_13180</name>
</gene>
<accession>A0A892ZGF5</accession>
<feature type="domain" description="CNP1-like uncharacterised" evidence="2">
    <location>
        <begin position="34"/>
        <end position="167"/>
    </location>
</feature>
<name>A0A892ZGF5_9NEIS</name>
<dbReference type="Proteomes" id="UP000653156">
    <property type="component" value="Chromosome"/>
</dbReference>
<dbReference type="KEGG" id="ptes:JQU52_13180"/>
<evidence type="ECO:0000313" key="4">
    <source>
        <dbReference type="Proteomes" id="UP000653156"/>
    </source>
</evidence>
<protein>
    <submittedName>
        <fullName evidence="3">Cryptic protein cnp1</fullName>
    </submittedName>
</protein>
<dbReference type="EMBL" id="CP069798">
    <property type="protein sequence ID" value="QRQ81630.1"/>
    <property type="molecule type" value="Genomic_DNA"/>
</dbReference>